<evidence type="ECO:0000313" key="2">
    <source>
        <dbReference type="Proteomes" id="UP001430953"/>
    </source>
</evidence>
<dbReference type="Proteomes" id="UP001430953">
    <property type="component" value="Unassembled WGS sequence"/>
</dbReference>
<keyword evidence="2" id="KW-1185">Reference proteome</keyword>
<comment type="caution">
    <text evidence="1">The sequence shown here is derived from an EMBL/GenBank/DDBJ whole genome shotgun (WGS) entry which is preliminary data.</text>
</comment>
<name>A0AAW2H4Q3_9HYME</name>
<evidence type="ECO:0000313" key="1">
    <source>
        <dbReference type="EMBL" id="KAL0134561.1"/>
    </source>
</evidence>
<dbReference type="AlphaFoldDB" id="A0AAW2H4Q3"/>
<organism evidence="1 2">
    <name type="scientific">Cardiocondyla obscurior</name>
    <dbReference type="NCBI Taxonomy" id="286306"/>
    <lineage>
        <taxon>Eukaryota</taxon>
        <taxon>Metazoa</taxon>
        <taxon>Ecdysozoa</taxon>
        <taxon>Arthropoda</taxon>
        <taxon>Hexapoda</taxon>
        <taxon>Insecta</taxon>
        <taxon>Pterygota</taxon>
        <taxon>Neoptera</taxon>
        <taxon>Endopterygota</taxon>
        <taxon>Hymenoptera</taxon>
        <taxon>Apocrita</taxon>
        <taxon>Aculeata</taxon>
        <taxon>Formicoidea</taxon>
        <taxon>Formicidae</taxon>
        <taxon>Myrmicinae</taxon>
        <taxon>Cardiocondyla</taxon>
    </lineage>
</organism>
<sequence>MQASIHSSRILWHAISTYTYTLFRCCHRKFYRQLSMYYYERIRFLMYKNPGARCGGVVPSRISSCRRREDESKTLNDVRRSRKKKKETISVFI</sequence>
<dbReference type="EMBL" id="JADYXP020000001">
    <property type="protein sequence ID" value="KAL0134561.1"/>
    <property type="molecule type" value="Genomic_DNA"/>
</dbReference>
<reference evidence="1 2" key="1">
    <citation type="submission" date="2023-03" db="EMBL/GenBank/DDBJ databases">
        <title>High recombination rates correlate with genetic variation in Cardiocondyla obscurior ants.</title>
        <authorList>
            <person name="Errbii M."/>
        </authorList>
    </citation>
    <scope>NUCLEOTIDE SEQUENCE [LARGE SCALE GENOMIC DNA]</scope>
    <source>
        <strain evidence="1">Alpha-2009</strain>
        <tissue evidence="1">Whole body</tissue>
    </source>
</reference>
<accession>A0AAW2H4Q3</accession>
<protein>
    <recommendedName>
        <fullName evidence="3">Secreted protein</fullName>
    </recommendedName>
</protein>
<proteinExistence type="predicted"/>
<evidence type="ECO:0008006" key="3">
    <source>
        <dbReference type="Google" id="ProtNLM"/>
    </source>
</evidence>
<gene>
    <name evidence="1" type="ORF">PUN28_001390</name>
</gene>